<evidence type="ECO:0000313" key="5">
    <source>
        <dbReference type="Ensembl" id="ENSNBRP00000015405.1"/>
    </source>
</evidence>
<dbReference type="STRING" id="32507.ENSNBRP00000015405"/>
<feature type="domain" description="EGF-like" evidence="4">
    <location>
        <begin position="403"/>
        <end position="438"/>
    </location>
</feature>
<name>A0A3Q4GZF0_NEOBR</name>
<evidence type="ECO:0000256" key="2">
    <source>
        <dbReference type="SAM" id="MobiDB-lite"/>
    </source>
</evidence>
<feature type="region of interest" description="Disordered" evidence="2">
    <location>
        <begin position="571"/>
        <end position="599"/>
    </location>
</feature>
<dbReference type="Proteomes" id="UP000261580">
    <property type="component" value="Unassembled WGS sequence"/>
</dbReference>
<dbReference type="InterPro" id="IPR000742">
    <property type="entry name" value="EGF"/>
</dbReference>
<dbReference type="OrthoDB" id="192253at2759"/>
<accession>A0A3Q4GZF0</accession>
<proteinExistence type="predicted"/>
<reference evidence="5" key="2">
    <citation type="submission" date="2025-09" db="UniProtKB">
        <authorList>
            <consortium name="Ensembl"/>
        </authorList>
    </citation>
    <scope>IDENTIFICATION</scope>
</reference>
<dbReference type="PROSITE" id="PS00022">
    <property type="entry name" value="EGF_1"/>
    <property type="match status" value="2"/>
</dbReference>
<feature type="chain" id="PRO_5018577430" evidence="3">
    <location>
        <begin position="25"/>
        <end position="599"/>
    </location>
</feature>
<keyword evidence="1" id="KW-0245">EGF-like domain</keyword>
<evidence type="ECO:0000256" key="1">
    <source>
        <dbReference type="PROSITE-ProRule" id="PRU00076"/>
    </source>
</evidence>
<feature type="signal peptide" evidence="3">
    <location>
        <begin position="1"/>
        <end position="24"/>
    </location>
</feature>
<evidence type="ECO:0000256" key="3">
    <source>
        <dbReference type="SAM" id="SignalP"/>
    </source>
</evidence>
<protein>
    <submittedName>
        <fullName evidence="5">N-acetylglucosamine-1-phosphodiester alpha-N-acetylglucosaminidase</fullName>
    </submittedName>
</protein>
<dbReference type="Gene3D" id="2.10.25.10">
    <property type="entry name" value="Laminin"/>
    <property type="match status" value="1"/>
</dbReference>
<dbReference type="PANTHER" id="PTHR40446">
    <property type="entry name" value="N-ACETYLGLUCOSAMINE-1-PHOSPHODIESTER ALPHA-N-ACETYLGLUCOSAMINIDASE"/>
    <property type="match status" value="1"/>
</dbReference>
<dbReference type="CTD" id="51172"/>
<keyword evidence="6" id="KW-1185">Reference proteome</keyword>
<feature type="compositionally biased region" description="Polar residues" evidence="2">
    <location>
        <begin position="589"/>
        <end position="599"/>
    </location>
</feature>
<keyword evidence="3" id="KW-0732">Signal</keyword>
<keyword evidence="1" id="KW-1015">Disulfide bond</keyword>
<dbReference type="InterPro" id="IPR002049">
    <property type="entry name" value="LE_dom"/>
</dbReference>
<dbReference type="OMA" id="RPCKCEH"/>
<dbReference type="AlphaFoldDB" id="A0A3Q4GZF0"/>
<dbReference type="SMART" id="SM00181">
    <property type="entry name" value="EGF"/>
    <property type="match status" value="3"/>
</dbReference>
<reference evidence="5" key="1">
    <citation type="submission" date="2025-08" db="UniProtKB">
        <authorList>
            <consortium name="Ensembl"/>
        </authorList>
    </citation>
    <scope>IDENTIFICATION</scope>
</reference>
<dbReference type="SUPFAM" id="SSF57196">
    <property type="entry name" value="EGF/Laminin"/>
    <property type="match status" value="1"/>
</dbReference>
<dbReference type="Pfam" id="PF23106">
    <property type="entry name" value="EGF_Teneurin"/>
    <property type="match status" value="2"/>
</dbReference>
<evidence type="ECO:0000313" key="6">
    <source>
        <dbReference type="Proteomes" id="UP000261580"/>
    </source>
</evidence>
<evidence type="ECO:0000259" key="4">
    <source>
        <dbReference type="PROSITE" id="PS50026"/>
    </source>
</evidence>
<dbReference type="RefSeq" id="XP_006791813.1">
    <property type="nucleotide sequence ID" value="XM_006791750.2"/>
</dbReference>
<sequence>MATESVKCTCVWLLLWLCVRLSQTTNTRESMDDDILLPYTQGHGPSHSHRYVRDCQPIIHGNTTYESWASSNRSGQPVAEAKLFVSNIPGSSRIVYGHMTVVNDPLRTVSVLEPGGPGGCEMRVRATVRETAEAAECLYAQNAGFFNTGTKECLGNVVSNGRVVRDSGGLQNAQFGIRKDGSLVFGYLSQDDVLDQSNPFVQLVSGVVWLLRNGEIYINESIEAECNKTQETGGFHTFVDVVSARTAVGHDAEGRLILFHFDGQTTARGLSLWEMADFLKEHGVINAINLDGGGSATYVKNGVLASYPSDHCIPDNMWRCERKVSTILCIHKRLCQPANCSEHGDCVDGHCLCHDGWQGAACDSLVCQPLACQPHGICTANGCVCDAGWRGKNCSQECPAGFYGDGCNQTCSCVNGGSCDPVHGRCTCPPGFHGNYCEQVCPLGFYGLSCAHECQCEDRCPCDPQTGSCNTTLPGGTNYTLHTAGHCLARKMFISWRREEDAYRERPYFTERTWLIITLTLATVLSASLLVHLVQACRAVSVASHFPERKDYSYVPLNNINGVTSCARGNTERAEKEDFQLEDSDSQDEIWSSSHSGQS</sequence>
<dbReference type="InterPro" id="IPR018711">
    <property type="entry name" value="NAGPA"/>
</dbReference>
<feature type="disulfide bond" evidence="1">
    <location>
        <begin position="428"/>
        <end position="437"/>
    </location>
</feature>
<comment type="caution">
    <text evidence="1">Lacks conserved residue(s) required for the propagation of feature annotation.</text>
</comment>
<dbReference type="GO" id="GO:0033299">
    <property type="term" value="P:secretion of lysosomal enzymes"/>
    <property type="evidence" value="ECO:0007669"/>
    <property type="project" value="TreeGrafter"/>
</dbReference>
<dbReference type="GeneID" id="102799414"/>
<dbReference type="Pfam" id="PF09992">
    <property type="entry name" value="NAGPA"/>
    <property type="match status" value="1"/>
</dbReference>
<dbReference type="PANTHER" id="PTHR40446:SF2">
    <property type="entry name" value="N-ACETYLGLUCOSAMINE-1-PHOSPHODIESTER ALPHA-N-ACETYLGLUCOSAMINIDASE"/>
    <property type="match status" value="1"/>
</dbReference>
<dbReference type="Ensembl" id="ENSNBRT00000015826.1">
    <property type="protein sequence ID" value="ENSNBRP00000015405.1"/>
    <property type="gene ID" value="ENSNBRG00000011944.1"/>
</dbReference>
<organism evidence="5 6">
    <name type="scientific">Neolamprologus brichardi</name>
    <name type="common">Fairy cichlid</name>
    <name type="synonym">Lamprologus brichardi</name>
    <dbReference type="NCBI Taxonomy" id="32507"/>
    <lineage>
        <taxon>Eukaryota</taxon>
        <taxon>Metazoa</taxon>
        <taxon>Chordata</taxon>
        <taxon>Craniata</taxon>
        <taxon>Vertebrata</taxon>
        <taxon>Euteleostomi</taxon>
        <taxon>Actinopterygii</taxon>
        <taxon>Neopterygii</taxon>
        <taxon>Teleostei</taxon>
        <taxon>Neoteleostei</taxon>
        <taxon>Acanthomorphata</taxon>
        <taxon>Ovalentaria</taxon>
        <taxon>Cichlomorphae</taxon>
        <taxon>Cichliformes</taxon>
        <taxon>Cichlidae</taxon>
        <taxon>African cichlids</taxon>
        <taxon>Pseudocrenilabrinae</taxon>
        <taxon>Lamprologini</taxon>
        <taxon>Neolamprologus</taxon>
    </lineage>
</organism>
<dbReference type="PROSITE" id="PS50026">
    <property type="entry name" value="EGF_3"/>
    <property type="match status" value="1"/>
</dbReference>
<dbReference type="Bgee" id="ENSNBRG00000011944">
    <property type="expression patterns" value="Expressed in liver and 6 other cell types or tissues"/>
</dbReference>
<dbReference type="Gene3D" id="2.170.300.10">
    <property type="entry name" value="Tie2 ligand-binding domain superfamily"/>
    <property type="match status" value="1"/>
</dbReference>
<dbReference type="CDD" id="cd00055">
    <property type="entry name" value="EGF_Lam"/>
    <property type="match status" value="1"/>
</dbReference>
<dbReference type="GeneTree" id="ENSGT01030000234566"/>